<dbReference type="PANTHER" id="PTHR45566:SF2">
    <property type="entry name" value="NARL SUBFAMILY"/>
    <property type="match status" value="1"/>
</dbReference>
<dbReference type="Proteomes" id="UP001238334">
    <property type="component" value="Chromosome"/>
</dbReference>
<dbReference type="SUPFAM" id="SSF52172">
    <property type="entry name" value="CheY-like"/>
    <property type="match status" value="1"/>
</dbReference>
<dbReference type="KEGG" id="ppso:QPJ95_05250"/>
<evidence type="ECO:0000259" key="4">
    <source>
        <dbReference type="PROSITE" id="PS50043"/>
    </source>
</evidence>
<keyword evidence="1 3" id="KW-0597">Phosphoprotein</keyword>
<organism evidence="6 7">
    <name type="scientific">Parasedimentitalea psychrophila</name>
    <dbReference type="NCBI Taxonomy" id="2997337"/>
    <lineage>
        <taxon>Bacteria</taxon>
        <taxon>Pseudomonadati</taxon>
        <taxon>Pseudomonadota</taxon>
        <taxon>Alphaproteobacteria</taxon>
        <taxon>Rhodobacterales</taxon>
        <taxon>Paracoccaceae</taxon>
        <taxon>Parasedimentitalea</taxon>
    </lineage>
</organism>
<evidence type="ECO:0000256" key="3">
    <source>
        <dbReference type="PROSITE-ProRule" id="PRU00169"/>
    </source>
</evidence>
<dbReference type="PRINTS" id="PR00038">
    <property type="entry name" value="HTHLUXR"/>
</dbReference>
<dbReference type="Pfam" id="PF00196">
    <property type="entry name" value="GerE"/>
    <property type="match status" value="1"/>
</dbReference>
<dbReference type="CDD" id="cd06170">
    <property type="entry name" value="LuxR_C_like"/>
    <property type="match status" value="1"/>
</dbReference>
<reference evidence="6 7" key="1">
    <citation type="submission" date="2023-06" db="EMBL/GenBank/DDBJ databases">
        <title>Parasedimentitalea psychrophila sp. nov., a psychrophilic bacterium isolated from deep-sea sediment.</title>
        <authorList>
            <person name="Li A."/>
        </authorList>
    </citation>
    <scope>NUCLEOTIDE SEQUENCE [LARGE SCALE GENOMIC DNA]</scope>
    <source>
        <strain evidence="6 7">QS115</strain>
    </source>
</reference>
<dbReference type="PROSITE" id="PS50043">
    <property type="entry name" value="HTH_LUXR_2"/>
    <property type="match status" value="1"/>
</dbReference>
<protein>
    <submittedName>
        <fullName evidence="6">Response regulator transcription factor</fullName>
    </submittedName>
</protein>
<dbReference type="CDD" id="cd17535">
    <property type="entry name" value="REC_NarL-like"/>
    <property type="match status" value="1"/>
</dbReference>
<dbReference type="Pfam" id="PF00072">
    <property type="entry name" value="Response_reg"/>
    <property type="match status" value="1"/>
</dbReference>
<evidence type="ECO:0000259" key="5">
    <source>
        <dbReference type="PROSITE" id="PS50110"/>
    </source>
</evidence>
<gene>
    <name evidence="6" type="ORF">QPJ95_05250</name>
</gene>
<feature type="domain" description="Response regulatory" evidence="5">
    <location>
        <begin position="15"/>
        <end position="129"/>
    </location>
</feature>
<evidence type="ECO:0000313" key="7">
    <source>
        <dbReference type="Proteomes" id="UP001238334"/>
    </source>
</evidence>
<dbReference type="GO" id="GO:0003677">
    <property type="term" value="F:DNA binding"/>
    <property type="evidence" value="ECO:0007669"/>
    <property type="project" value="UniProtKB-KW"/>
</dbReference>
<dbReference type="EMBL" id="CP127247">
    <property type="protein sequence ID" value="WIY26327.1"/>
    <property type="molecule type" value="Genomic_DNA"/>
</dbReference>
<dbReference type="InterPro" id="IPR058245">
    <property type="entry name" value="NreC/VraR/RcsB-like_REC"/>
</dbReference>
<dbReference type="PANTHER" id="PTHR45566">
    <property type="entry name" value="HTH-TYPE TRANSCRIPTIONAL REGULATOR YHJB-RELATED"/>
    <property type="match status" value="1"/>
</dbReference>
<dbReference type="SUPFAM" id="SSF46894">
    <property type="entry name" value="C-terminal effector domain of the bipartite response regulators"/>
    <property type="match status" value="1"/>
</dbReference>
<evidence type="ECO:0000256" key="1">
    <source>
        <dbReference type="ARBA" id="ARBA00022553"/>
    </source>
</evidence>
<dbReference type="InterPro" id="IPR001789">
    <property type="entry name" value="Sig_transdc_resp-reg_receiver"/>
</dbReference>
<sequence length="230" mass="24619">MTPLAAKTDPIPFTSALIIDDHPLFCDALVMTLQSVAGLQEVFTAPCLQDALLQLQHQPDLILLDLNLPDVQGLEGLTQLKRLSKAPVLVISSMADNRVISAALHAGAAGFIPKHSQREVFRAAVEGLRRGERFVPSGYILLPAVKAPTGSDAAARVRSLTQQQTRILRLICEGKLNKQIAYDLTIAETTVKAHVTAIMRKLGVHSRTQAVLRAGDAGFHQALPNSGGGA</sequence>
<dbReference type="InterPro" id="IPR000792">
    <property type="entry name" value="Tscrpt_reg_LuxR_C"/>
</dbReference>
<feature type="modified residue" description="4-aspartylphosphate" evidence="3">
    <location>
        <position position="65"/>
    </location>
</feature>
<dbReference type="PROSITE" id="PS50110">
    <property type="entry name" value="RESPONSE_REGULATORY"/>
    <property type="match status" value="1"/>
</dbReference>
<proteinExistence type="predicted"/>
<dbReference type="GO" id="GO:0006355">
    <property type="term" value="P:regulation of DNA-templated transcription"/>
    <property type="evidence" value="ECO:0007669"/>
    <property type="project" value="InterPro"/>
</dbReference>
<dbReference type="RefSeq" id="WP_270920823.1">
    <property type="nucleotide sequence ID" value="NZ_CP127247.1"/>
</dbReference>
<dbReference type="AlphaFoldDB" id="A0A9Y2P3S8"/>
<dbReference type="InterPro" id="IPR016032">
    <property type="entry name" value="Sig_transdc_resp-reg_C-effctor"/>
</dbReference>
<dbReference type="PROSITE" id="PS00622">
    <property type="entry name" value="HTH_LUXR_1"/>
    <property type="match status" value="1"/>
</dbReference>
<keyword evidence="7" id="KW-1185">Reference proteome</keyword>
<dbReference type="GO" id="GO:0000160">
    <property type="term" value="P:phosphorelay signal transduction system"/>
    <property type="evidence" value="ECO:0007669"/>
    <property type="project" value="InterPro"/>
</dbReference>
<dbReference type="InterPro" id="IPR051015">
    <property type="entry name" value="EvgA-like"/>
</dbReference>
<accession>A0A9Y2P3S8</accession>
<feature type="domain" description="HTH luxR-type" evidence="4">
    <location>
        <begin position="153"/>
        <end position="218"/>
    </location>
</feature>
<dbReference type="Gene3D" id="3.40.50.2300">
    <property type="match status" value="1"/>
</dbReference>
<evidence type="ECO:0000256" key="2">
    <source>
        <dbReference type="ARBA" id="ARBA00023125"/>
    </source>
</evidence>
<name>A0A9Y2P3S8_9RHOB</name>
<dbReference type="InterPro" id="IPR011006">
    <property type="entry name" value="CheY-like_superfamily"/>
</dbReference>
<dbReference type="SMART" id="SM00448">
    <property type="entry name" value="REC"/>
    <property type="match status" value="1"/>
</dbReference>
<evidence type="ECO:0000313" key="6">
    <source>
        <dbReference type="EMBL" id="WIY26327.1"/>
    </source>
</evidence>
<dbReference type="SMART" id="SM00421">
    <property type="entry name" value="HTH_LUXR"/>
    <property type="match status" value="1"/>
</dbReference>
<keyword evidence="2" id="KW-0238">DNA-binding</keyword>